<dbReference type="Gene3D" id="3.40.50.10190">
    <property type="entry name" value="BRCT domain"/>
    <property type="match status" value="4"/>
</dbReference>
<dbReference type="Pfam" id="PF12738">
    <property type="entry name" value="PTCB-BRCT"/>
    <property type="match status" value="2"/>
</dbReference>
<feature type="domain" description="BRCT" evidence="2">
    <location>
        <begin position="1138"/>
        <end position="1204"/>
    </location>
</feature>
<dbReference type="EMBL" id="JANIEX010000007">
    <property type="protein sequence ID" value="KAJ3576641.1"/>
    <property type="molecule type" value="Genomic_DNA"/>
</dbReference>
<dbReference type="CDD" id="cd18432">
    <property type="entry name" value="BRCT_PAXIP1_rpt6_like"/>
    <property type="match status" value="1"/>
</dbReference>
<dbReference type="Pfam" id="PF16589">
    <property type="entry name" value="BRCT_2"/>
    <property type="match status" value="1"/>
</dbReference>
<feature type="compositionally biased region" description="Basic and acidic residues" evidence="1">
    <location>
        <begin position="769"/>
        <end position="785"/>
    </location>
</feature>
<evidence type="ECO:0000256" key="1">
    <source>
        <dbReference type="SAM" id="MobiDB-lite"/>
    </source>
</evidence>
<organism evidence="3 4">
    <name type="scientific">Leucocoprinus birnbaumii</name>
    <dbReference type="NCBI Taxonomy" id="56174"/>
    <lineage>
        <taxon>Eukaryota</taxon>
        <taxon>Fungi</taxon>
        <taxon>Dikarya</taxon>
        <taxon>Basidiomycota</taxon>
        <taxon>Agaricomycotina</taxon>
        <taxon>Agaricomycetes</taxon>
        <taxon>Agaricomycetidae</taxon>
        <taxon>Agaricales</taxon>
        <taxon>Agaricineae</taxon>
        <taxon>Agaricaceae</taxon>
        <taxon>Leucocoprinus</taxon>
    </lineage>
</organism>
<protein>
    <recommendedName>
        <fullName evidence="2">BRCT domain-containing protein</fullName>
    </recommendedName>
</protein>
<feature type="compositionally biased region" description="Basic residues" evidence="1">
    <location>
        <begin position="847"/>
        <end position="856"/>
    </location>
</feature>
<sequence>MGLFDSTRYFLTSSIPPYRQEQLEYALSKNGATKAESIASATHVISDSMYFEGKDIVERLIEEAKEKEKGEGEGEGQGEQGEPKEGIVVVSDYWVDRTLVLGKIQPPQFYSVDPAMLFSGVVACAAELEPHDLEVLSAGISALGGQWRVALTNDVTHLFCITPSSPKYTLALAHREATNIKIVLPHWFDDSVKLGIRALSTEPYEWPDPPLLKDIGVNVDKLGKDEDKEEERVKEEMKRNMMGIAGQFTTRAKSPRATLPENIGLLPVKRGVLDNKRVLLSWTLSLYGSRREAVEAGVRRAGGVVLRYPGDGDGDLANGKERRRDKKEARAIAECDILITRWRSGKAYGKAFKLNKTIGTMAWLYHVESTGSMPRPVDQLLHYPIPRTSIASFVNHQITVTNYTGEAREYLKRIIMAMGATFTANMTGKNTVLIAAYIQGQKCDKARAWSLPIVNHTWLEDCFIQWRNLTMATDKYIMFPPGMDFSKLLGERGVGVRGVELCDEEEMKEDEGSSEEEDEVLTRGIEEDIDMISMPDTDDPGPAQDVDFEDGTTSSISPTKRSIVAASSSPSKRATAAMKISPAKSKTKSVSPIKRRRIVSDDDDEMDVDQPTREDEQVKRHRRNVQAMAVSSDEERAPVTPAKKSKSSPAKKKSPAKKQSSVDLELTDESDEELDGGMDALLKPTQAKKKKQDMDNSDDEAVIRSGKRKKVTRVESSAEEEEEPESKPKKKLVRRLTNETSLELEAARAEGSVTKAKLVRRASKTPMNAEKENIAESPKEGKRSDPPAPKTSGLLKTTRGDARTRVKAKSAGAKARELDSDSEDEVEGLVGGKSASVRGKPKAQQSKPKKGRKSKKVSSSSSEEEDDMGVESQSEEEEPEKASTSKKPPSPLKKTVSVVVEIPHPSSVKKQPPKNTYTSSSAKAKAKAAEEEEESRDEDEDGEVPATTNPRFSALKKSGSRNQDPALNHHFLKPPPLQPPASSPLSVINTPNTAENAESSDEEDAPERLPARRGAAAKAQAKLKEMMPDATKYEQEAKRARKSGGWSSMWERELVKANKGRKKRLSEGGAEGDYGEEASSKKRRRSSVKDGEREEEQEEVEVIGEIKGRPRIKRESDIGATKDVKAWLMTTQVALAPEVLKALQKLGVELATKPTQCTHFIAPSLVRTEKFLCALASAPAILQESWAVKSAQAKQLLPVDQFLLKDDAAEAKYRMKLADAVTRAKGLQGSLFKNKTFYVTPKTKVDVKLLKSVVTAHGGQIAHQQTPTVRIISGHKDRHVISCVEDISIWRPLAEKGIAVYTHEFLLIGVLRQELEWNLMEFRVPGSV</sequence>
<feature type="compositionally biased region" description="Polar residues" evidence="1">
    <location>
        <begin position="551"/>
        <end position="572"/>
    </location>
</feature>
<dbReference type="PANTHER" id="PTHR47667:SF1">
    <property type="entry name" value="REGULATOR OF TY1 TRANSPOSITION PROTEIN 107"/>
    <property type="match status" value="1"/>
</dbReference>
<dbReference type="GO" id="GO:0035361">
    <property type="term" value="C:Cul8-RING ubiquitin ligase complex"/>
    <property type="evidence" value="ECO:0007669"/>
    <property type="project" value="TreeGrafter"/>
</dbReference>
<keyword evidence="4" id="KW-1185">Reference proteome</keyword>
<dbReference type="SMART" id="SM00292">
    <property type="entry name" value="BRCT"/>
    <property type="match status" value="5"/>
</dbReference>
<feature type="compositionally biased region" description="Basic and acidic residues" evidence="1">
    <location>
        <begin position="1022"/>
        <end position="1038"/>
    </location>
</feature>
<accession>A0AAD5W2E6</accession>
<name>A0AAD5W2E6_9AGAR</name>
<gene>
    <name evidence="3" type="ORF">NP233_g274</name>
</gene>
<dbReference type="GO" id="GO:0005634">
    <property type="term" value="C:nucleus"/>
    <property type="evidence" value="ECO:0007669"/>
    <property type="project" value="TreeGrafter"/>
</dbReference>
<dbReference type="PANTHER" id="PTHR47667">
    <property type="entry name" value="REGULATOR OF TY1 TRANSPOSITION PROTEIN 107"/>
    <property type="match status" value="1"/>
</dbReference>
<feature type="compositionally biased region" description="Acidic residues" evidence="1">
    <location>
        <begin position="930"/>
        <end position="943"/>
    </location>
</feature>
<dbReference type="Proteomes" id="UP001213000">
    <property type="component" value="Unassembled WGS sequence"/>
</dbReference>
<dbReference type="PROSITE" id="PS50172">
    <property type="entry name" value="BRCT"/>
    <property type="match status" value="4"/>
</dbReference>
<feature type="region of interest" description="Disordered" evidence="1">
    <location>
        <begin position="532"/>
        <end position="1102"/>
    </location>
</feature>
<dbReference type="GO" id="GO:1990683">
    <property type="term" value="P:DNA double-strand break attachment to nuclear envelope"/>
    <property type="evidence" value="ECO:0007669"/>
    <property type="project" value="TreeGrafter"/>
</dbReference>
<feature type="domain" description="BRCT" evidence="2">
    <location>
        <begin position="113"/>
        <end position="193"/>
    </location>
</feature>
<dbReference type="CDD" id="cd18436">
    <property type="entry name" value="BRCT_BRC1_like_rpt2"/>
    <property type="match status" value="1"/>
</dbReference>
<dbReference type="InterPro" id="IPR001357">
    <property type="entry name" value="BRCT_dom"/>
</dbReference>
<feature type="compositionally biased region" description="Acidic residues" evidence="1">
    <location>
        <begin position="1093"/>
        <end position="1102"/>
    </location>
</feature>
<feature type="compositionally biased region" description="Acidic residues" evidence="1">
    <location>
        <begin position="862"/>
        <end position="879"/>
    </location>
</feature>
<feature type="compositionally biased region" description="Pro residues" evidence="1">
    <location>
        <begin position="973"/>
        <end position="982"/>
    </location>
</feature>
<comment type="caution">
    <text evidence="3">The sequence shown here is derived from an EMBL/GenBank/DDBJ whole genome shotgun (WGS) entry which is preliminary data.</text>
</comment>
<feature type="compositionally biased region" description="Basic residues" evidence="1">
    <location>
        <begin position="643"/>
        <end position="656"/>
    </location>
</feature>
<dbReference type="GO" id="GO:0006302">
    <property type="term" value="P:double-strand break repair"/>
    <property type="evidence" value="ECO:0007669"/>
    <property type="project" value="TreeGrafter"/>
</dbReference>
<dbReference type="CDD" id="cd17743">
    <property type="entry name" value="BRCT_BRC1_like_rpt5"/>
    <property type="match status" value="1"/>
</dbReference>
<reference evidence="3" key="1">
    <citation type="submission" date="2022-07" db="EMBL/GenBank/DDBJ databases">
        <title>Genome Sequence of Leucocoprinus birnbaumii.</title>
        <authorList>
            <person name="Buettner E."/>
        </authorList>
    </citation>
    <scope>NUCLEOTIDE SEQUENCE</scope>
    <source>
        <strain evidence="3">VT141</strain>
    </source>
</reference>
<evidence type="ECO:0000259" key="2">
    <source>
        <dbReference type="PROSITE" id="PS50172"/>
    </source>
</evidence>
<proteinExistence type="predicted"/>
<feature type="domain" description="BRCT" evidence="2">
    <location>
        <begin position="1"/>
        <end position="112"/>
    </location>
</feature>
<evidence type="ECO:0000313" key="3">
    <source>
        <dbReference type="EMBL" id="KAJ3576641.1"/>
    </source>
</evidence>
<dbReference type="InterPro" id="IPR053036">
    <property type="entry name" value="CellCycle_DNARepair_Reg"/>
</dbReference>
<evidence type="ECO:0000313" key="4">
    <source>
        <dbReference type="Proteomes" id="UP001213000"/>
    </source>
</evidence>
<feature type="compositionally biased region" description="Acidic residues" evidence="1">
    <location>
        <begin position="665"/>
        <end position="676"/>
    </location>
</feature>
<dbReference type="InterPro" id="IPR036420">
    <property type="entry name" value="BRCT_dom_sf"/>
</dbReference>
<feature type="domain" description="BRCT" evidence="2">
    <location>
        <begin position="388"/>
        <end position="463"/>
    </location>
</feature>
<dbReference type="Pfam" id="PF16770">
    <property type="entry name" value="RTT107_BRCT_5"/>
    <property type="match status" value="1"/>
</dbReference>
<dbReference type="SUPFAM" id="SSF52113">
    <property type="entry name" value="BRCT domain"/>
    <property type="match status" value="4"/>
</dbReference>